<dbReference type="EMBL" id="JBHLUH010000012">
    <property type="protein sequence ID" value="MFC0528202.1"/>
    <property type="molecule type" value="Genomic_DNA"/>
</dbReference>
<proteinExistence type="predicted"/>
<evidence type="ECO:0000313" key="1">
    <source>
        <dbReference type="EMBL" id="MFC0528202.1"/>
    </source>
</evidence>
<accession>A0ABV6M0J6</accession>
<keyword evidence="2" id="KW-1185">Reference proteome</keyword>
<comment type="caution">
    <text evidence="1">The sequence shown here is derived from an EMBL/GenBank/DDBJ whole genome shotgun (WGS) entry which is preliminary data.</text>
</comment>
<protein>
    <submittedName>
        <fullName evidence="1">Uncharacterized protein</fullName>
    </submittedName>
</protein>
<name>A0ABV6M0J6_9ACTN</name>
<dbReference type="InterPro" id="IPR045677">
    <property type="entry name" value="DUF6197"/>
</dbReference>
<organism evidence="1 2">
    <name type="scientific">Phytohabitans kaempferiae</name>
    <dbReference type="NCBI Taxonomy" id="1620943"/>
    <lineage>
        <taxon>Bacteria</taxon>
        <taxon>Bacillati</taxon>
        <taxon>Actinomycetota</taxon>
        <taxon>Actinomycetes</taxon>
        <taxon>Micromonosporales</taxon>
        <taxon>Micromonosporaceae</taxon>
    </lineage>
</organism>
<sequence>MNPTQNPPTAPALPEDVTPADVLRCAAIYIRLHGWHQGDLYPNEDVRRRELLTTPPACAYGAIGMAVFGRPLPIATHQTSPDYNRLFTRACAALDDYLTDAHPNVTHNEYGEEIFYGTFGDAWNDQDGRTVDNVTYALDAAAGYYDTTHTPAGGAR</sequence>
<dbReference type="RefSeq" id="WP_377249428.1">
    <property type="nucleotide sequence ID" value="NZ_JBHLUH010000012.1"/>
</dbReference>
<reference evidence="1 2" key="1">
    <citation type="submission" date="2024-09" db="EMBL/GenBank/DDBJ databases">
        <authorList>
            <person name="Sun Q."/>
            <person name="Mori K."/>
        </authorList>
    </citation>
    <scope>NUCLEOTIDE SEQUENCE [LARGE SCALE GENOMIC DNA]</scope>
    <source>
        <strain evidence="1 2">TBRC 3947</strain>
    </source>
</reference>
<gene>
    <name evidence="1" type="ORF">ACFFIA_11065</name>
</gene>
<dbReference type="Pfam" id="PF19698">
    <property type="entry name" value="DUF6197"/>
    <property type="match status" value="1"/>
</dbReference>
<evidence type="ECO:0000313" key="2">
    <source>
        <dbReference type="Proteomes" id="UP001589867"/>
    </source>
</evidence>
<dbReference type="Proteomes" id="UP001589867">
    <property type="component" value="Unassembled WGS sequence"/>
</dbReference>